<protein>
    <recommendedName>
        <fullName evidence="3">Bacteriocin</fullName>
    </recommendedName>
</protein>
<evidence type="ECO:0000313" key="1">
    <source>
        <dbReference type="EMBL" id="QQN58388.1"/>
    </source>
</evidence>
<keyword evidence="2" id="KW-1185">Reference proteome</keyword>
<reference evidence="1 2" key="1">
    <citation type="submission" date="2020-12" db="EMBL/GenBank/DDBJ databases">
        <title>FDA dAtabase for Regulatory Grade micrObial Sequences (FDA-ARGOS): Supporting development and validation of Infectious Disease Dx tests.</title>
        <authorList>
            <person name="Kerrigan L."/>
            <person name="Long C."/>
            <person name="Tallon L."/>
            <person name="Sadzewicz L."/>
            <person name="Zhao X."/>
            <person name="Boylan J."/>
            <person name="Ott S."/>
            <person name="Bowen H."/>
            <person name="Vavikolanu K."/>
            <person name="Mehta A."/>
            <person name="Aluvathingal J."/>
            <person name="Nadendla S."/>
            <person name="Yan Y."/>
            <person name="Sichtig H."/>
        </authorList>
    </citation>
    <scope>NUCLEOTIDE SEQUENCE [LARGE SCALE GENOMIC DNA]</scope>
    <source>
        <strain evidence="1 2">FDAARGOS_1031</strain>
    </source>
</reference>
<evidence type="ECO:0008006" key="3">
    <source>
        <dbReference type="Google" id="ProtNLM"/>
    </source>
</evidence>
<evidence type="ECO:0000313" key="2">
    <source>
        <dbReference type="Proteomes" id="UP000595426"/>
    </source>
</evidence>
<proteinExistence type="predicted"/>
<dbReference type="Proteomes" id="UP000595426">
    <property type="component" value="Chromosome"/>
</dbReference>
<name>A0A7T7UY71_9FLAO</name>
<dbReference type="RefSeq" id="WP_157757787.1">
    <property type="nucleotide sequence ID" value="NZ_CAJJUP010000005.1"/>
</dbReference>
<dbReference type="EMBL" id="CP067018">
    <property type="protein sequence ID" value="QQN58388.1"/>
    <property type="molecule type" value="Genomic_DNA"/>
</dbReference>
<gene>
    <name evidence="1" type="ORF">I6H88_18460</name>
</gene>
<sequence>MRKITKAELKKINGGSGTGCIRMFCPVCNDGNGPTSICLPRGTDPYPICCPNG</sequence>
<organism evidence="1 2">
    <name type="scientific">Elizabethkingia bruuniana</name>
    <dbReference type="NCBI Taxonomy" id="1756149"/>
    <lineage>
        <taxon>Bacteria</taxon>
        <taxon>Pseudomonadati</taxon>
        <taxon>Bacteroidota</taxon>
        <taxon>Flavobacteriia</taxon>
        <taxon>Flavobacteriales</taxon>
        <taxon>Weeksellaceae</taxon>
        <taxon>Elizabethkingia</taxon>
    </lineage>
</organism>
<accession>A0A7T7UY71</accession>
<dbReference type="GeneID" id="93135340"/>
<dbReference type="AlphaFoldDB" id="A0A7T7UY71"/>